<dbReference type="GO" id="GO:0016020">
    <property type="term" value="C:membrane"/>
    <property type="evidence" value="ECO:0007669"/>
    <property type="project" value="UniProtKB-SubCell"/>
</dbReference>
<feature type="transmembrane region" description="Helical" evidence="7">
    <location>
        <begin position="12"/>
        <end position="35"/>
    </location>
</feature>
<evidence type="ECO:0000256" key="3">
    <source>
        <dbReference type="ARBA" id="ARBA00022692"/>
    </source>
</evidence>
<dbReference type="EMBL" id="CAJZBQ010000024">
    <property type="protein sequence ID" value="CAG9320229.1"/>
    <property type="molecule type" value="Genomic_DNA"/>
</dbReference>
<keyword evidence="4 7" id="KW-1133">Transmembrane helix</keyword>
<evidence type="ECO:0000256" key="5">
    <source>
        <dbReference type="ARBA" id="ARBA00023136"/>
    </source>
</evidence>
<evidence type="ECO:0000259" key="8">
    <source>
        <dbReference type="Pfam" id="PF01529"/>
    </source>
</evidence>
<evidence type="ECO:0000313" key="9">
    <source>
        <dbReference type="EMBL" id="CAG9320229.1"/>
    </source>
</evidence>
<dbReference type="GO" id="GO:0019706">
    <property type="term" value="F:protein-cysteine S-palmitoyltransferase activity"/>
    <property type="evidence" value="ECO:0007669"/>
    <property type="project" value="UniProtKB-EC"/>
</dbReference>
<dbReference type="InterPro" id="IPR039859">
    <property type="entry name" value="PFA4/ZDH16/20/ERF2-like"/>
</dbReference>
<dbReference type="GO" id="GO:0005794">
    <property type="term" value="C:Golgi apparatus"/>
    <property type="evidence" value="ECO:0007669"/>
    <property type="project" value="TreeGrafter"/>
</dbReference>
<reference evidence="9" key="1">
    <citation type="submission" date="2021-09" db="EMBL/GenBank/DDBJ databases">
        <authorList>
            <consortium name="AG Swart"/>
            <person name="Singh M."/>
            <person name="Singh A."/>
            <person name="Seah K."/>
            <person name="Emmerich C."/>
        </authorList>
    </citation>
    <scope>NUCLEOTIDE SEQUENCE</scope>
    <source>
        <strain evidence="9">ATCC30299</strain>
    </source>
</reference>
<dbReference type="PANTHER" id="PTHR22883:SF203">
    <property type="entry name" value="PALMITOYLTRANSFERASE"/>
    <property type="match status" value="1"/>
</dbReference>
<protein>
    <recommendedName>
        <fullName evidence="7">Palmitoyltransferase</fullName>
        <ecNumber evidence="7">2.3.1.225</ecNumber>
    </recommendedName>
</protein>
<feature type="domain" description="Palmitoyltransferase DHHC" evidence="8">
    <location>
        <begin position="84"/>
        <end position="219"/>
    </location>
</feature>
<evidence type="ECO:0000313" key="10">
    <source>
        <dbReference type="Proteomes" id="UP001162131"/>
    </source>
</evidence>
<organism evidence="9 10">
    <name type="scientific">Blepharisma stoltei</name>
    <dbReference type="NCBI Taxonomy" id="1481888"/>
    <lineage>
        <taxon>Eukaryota</taxon>
        <taxon>Sar</taxon>
        <taxon>Alveolata</taxon>
        <taxon>Ciliophora</taxon>
        <taxon>Postciliodesmatophora</taxon>
        <taxon>Heterotrichea</taxon>
        <taxon>Heterotrichida</taxon>
        <taxon>Blepharismidae</taxon>
        <taxon>Blepharisma</taxon>
    </lineage>
</organism>
<comment type="caution">
    <text evidence="9">The sequence shown here is derived from an EMBL/GenBank/DDBJ whole genome shotgun (WGS) entry which is preliminary data.</text>
</comment>
<keyword evidence="6 7" id="KW-0012">Acyltransferase</keyword>
<comment type="subcellular location">
    <subcellularLocation>
        <location evidence="1">Membrane</location>
        <topology evidence="1">Multi-pass membrane protein</topology>
    </subcellularLocation>
</comment>
<comment type="catalytic activity">
    <reaction evidence="7">
        <text>L-cysteinyl-[protein] + hexadecanoyl-CoA = S-hexadecanoyl-L-cysteinyl-[protein] + CoA</text>
        <dbReference type="Rhea" id="RHEA:36683"/>
        <dbReference type="Rhea" id="RHEA-COMP:10131"/>
        <dbReference type="Rhea" id="RHEA-COMP:11032"/>
        <dbReference type="ChEBI" id="CHEBI:29950"/>
        <dbReference type="ChEBI" id="CHEBI:57287"/>
        <dbReference type="ChEBI" id="CHEBI:57379"/>
        <dbReference type="ChEBI" id="CHEBI:74151"/>
        <dbReference type="EC" id="2.3.1.225"/>
    </reaction>
</comment>
<evidence type="ECO:0000256" key="6">
    <source>
        <dbReference type="ARBA" id="ARBA00023315"/>
    </source>
</evidence>
<dbReference type="Proteomes" id="UP001162131">
    <property type="component" value="Unassembled WGS sequence"/>
</dbReference>
<comment type="domain">
    <text evidence="7">The DHHC domain is required for palmitoyltransferase activity.</text>
</comment>
<dbReference type="Pfam" id="PF01529">
    <property type="entry name" value="DHHC"/>
    <property type="match status" value="1"/>
</dbReference>
<feature type="transmembrane region" description="Helical" evidence="7">
    <location>
        <begin position="41"/>
        <end position="60"/>
    </location>
</feature>
<evidence type="ECO:0000256" key="4">
    <source>
        <dbReference type="ARBA" id="ARBA00022989"/>
    </source>
</evidence>
<dbReference type="GO" id="GO:0006612">
    <property type="term" value="P:protein targeting to membrane"/>
    <property type="evidence" value="ECO:0007669"/>
    <property type="project" value="TreeGrafter"/>
</dbReference>
<keyword evidence="2 7" id="KW-0808">Transferase</keyword>
<comment type="similarity">
    <text evidence="7">Belongs to the DHHC palmitoyltransferase family.</text>
</comment>
<evidence type="ECO:0000256" key="2">
    <source>
        <dbReference type="ARBA" id="ARBA00022679"/>
    </source>
</evidence>
<name>A0AAU9J2R6_9CILI</name>
<sequence>MKKNGLDRPYHPLQVLSWIGMTFSSVLFYTVYLPYLPSDSLIIIIILYTFTLIGTLYSGIRCTISNPTDPYVQKSKSGEWVQPSSQRCSLCNAYTMIKSKHCARCCRCVNGFDHHCKWLNNCIGSKNYKWFFNLIAFCTMMSLTQAGSGVYIFIDVLTSGDTGKMIKNRYNADDIGKYSLIGLIFVASLLCLLVSIFLAHLFIFHVYLHYLGLTTYDYILMKKEKTAGKVQVNSVNMTMDTSFGEEHQRKVVVMEESPIIKRIMQSKAKKARITPFKHLDIKCVTHRIIDFKEQDVDSFRSV</sequence>
<dbReference type="PROSITE" id="PS50216">
    <property type="entry name" value="DHHC"/>
    <property type="match status" value="1"/>
</dbReference>
<keyword evidence="5 7" id="KW-0472">Membrane</keyword>
<keyword evidence="3 7" id="KW-0812">Transmembrane</keyword>
<evidence type="ECO:0000256" key="1">
    <source>
        <dbReference type="ARBA" id="ARBA00004141"/>
    </source>
</evidence>
<dbReference type="GO" id="GO:0005783">
    <property type="term" value="C:endoplasmic reticulum"/>
    <property type="evidence" value="ECO:0007669"/>
    <property type="project" value="TreeGrafter"/>
</dbReference>
<dbReference type="EC" id="2.3.1.225" evidence="7"/>
<feature type="transmembrane region" description="Helical" evidence="7">
    <location>
        <begin position="180"/>
        <end position="213"/>
    </location>
</feature>
<evidence type="ECO:0000256" key="7">
    <source>
        <dbReference type="RuleBase" id="RU079119"/>
    </source>
</evidence>
<accession>A0AAU9J2R6</accession>
<dbReference type="AlphaFoldDB" id="A0AAU9J2R6"/>
<feature type="transmembrane region" description="Helical" evidence="7">
    <location>
        <begin position="130"/>
        <end position="154"/>
    </location>
</feature>
<proteinExistence type="inferred from homology"/>
<keyword evidence="10" id="KW-1185">Reference proteome</keyword>
<gene>
    <name evidence="9" type="ORF">BSTOLATCC_MIC25460</name>
</gene>
<dbReference type="PANTHER" id="PTHR22883">
    <property type="entry name" value="ZINC FINGER DHHC DOMAIN CONTAINING PROTEIN"/>
    <property type="match status" value="1"/>
</dbReference>
<dbReference type="InterPro" id="IPR001594">
    <property type="entry name" value="Palmitoyltrfase_DHHC"/>
</dbReference>